<evidence type="ECO:0000313" key="4">
    <source>
        <dbReference type="Proteomes" id="UP001283361"/>
    </source>
</evidence>
<name>A0AAE1DNL0_9GAST</name>
<dbReference type="EMBL" id="JAWDGP010003159">
    <property type="protein sequence ID" value="KAK3776957.1"/>
    <property type="molecule type" value="Genomic_DNA"/>
</dbReference>
<feature type="compositionally biased region" description="Gly residues" evidence="1">
    <location>
        <begin position="152"/>
        <end position="166"/>
    </location>
</feature>
<keyword evidence="2" id="KW-0472">Membrane</keyword>
<dbReference type="GO" id="GO:0016491">
    <property type="term" value="F:oxidoreductase activity"/>
    <property type="evidence" value="ECO:0007669"/>
    <property type="project" value="TreeGrafter"/>
</dbReference>
<dbReference type="Gene3D" id="3.40.50.720">
    <property type="entry name" value="NAD(P)-binding Rossmann-like Domain"/>
    <property type="match status" value="1"/>
</dbReference>
<dbReference type="PANTHER" id="PTHR43313:SF36">
    <property type="entry name" value="D-BETA-HYDROXYBUTYRATE DEHYDROGENASE, MITOCHONDRIAL"/>
    <property type="match status" value="1"/>
</dbReference>
<accession>A0AAE1DNL0</accession>
<dbReference type="InterPro" id="IPR036291">
    <property type="entry name" value="NAD(P)-bd_dom_sf"/>
</dbReference>
<protein>
    <submittedName>
        <fullName evidence="3">Uncharacterized protein</fullName>
    </submittedName>
</protein>
<dbReference type="PANTHER" id="PTHR43313">
    <property type="entry name" value="SHORT-CHAIN DEHYDROGENASE/REDUCTASE FAMILY 9C"/>
    <property type="match status" value="1"/>
</dbReference>
<keyword evidence="2" id="KW-1133">Transmembrane helix</keyword>
<reference evidence="3" key="1">
    <citation type="journal article" date="2023" name="G3 (Bethesda)">
        <title>A reference genome for the long-term kleptoplast-retaining sea slug Elysia crispata morphotype clarki.</title>
        <authorList>
            <person name="Eastman K.E."/>
            <person name="Pendleton A.L."/>
            <person name="Shaikh M.A."/>
            <person name="Suttiyut T."/>
            <person name="Ogas R."/>
            <person name="Tomko P."/>
            <person name="Gavelis G."/>
            <person name="Widhalm J.R."/>
            <person name="Wisecaver J.H."/>
        </authorList>
    </citation>
    <scope>NUCLEOTIDE SEQUENCE</scope>
    <source>
        <strain evidence="3">ECLA1</strain>
    </source>
</reference>
<evidence type="ECO:0000256" key="2">
    <source>
        <dbReference type="SAM" id="Phobius"/>
    </source>
</evidence>
<feature type="transmembrane region" description="Helical" evidence="2">
    <location>
        <begin position="26"/>
        <end position="55"/>
    </location>
</feature>
<comment type="caution">
    <text evidence="3">The sequence shown here is derived from an EMBL/GenBank/DDBJ whole genome shotgun (WGS) entry which is preliminary data.</text>
</comment>
<keyword evidence="2" id="KW-0812">Transmembrane</keyword>
<evidence type="ECO:0000313" key="3">
    <source>
        <dbReference type="EMBL" id="KAK3776957.1"/>
    </source>
</evidence>
<keyword evidence="4" id="KW-1185">Reference proteome</keyword>
<evidence type="ECO:0000256" key="1">
    <source>
        <dbReference type="SAM" id="MobiDB-lite"/>
    </source>
</evidence>
<dbReference type="AlphaFoldDB" id="A0AAE1DNL0"/>
<proteinExistence type="predicted"/>
<dbReference type="Proteomes" id="UP001283361">
    <property type="component" value="Unassembled WGS sequence"/>
</dbReference>
<organism evidence="3 4">
    <name type="scientific">Elysia crispata</name>
    <name type="common">lettuce slug</name>
    <dbReference type="NCBI Taxonomy" id="231223"/>
    <lineage>
        <taxon>Eukaryota</taxon>
        <taxon>Metazoa</taxon>
        <taxon>Spiralia</taxon>
        <taxon>Lophotrochozoa</taxon>
        <taxon>Mollusca</taxon>
        <taxon>Gastropoda</taxon>
        <taxon>Heterobranchia</taxon>
        <taxon>Euthyneura</taxon>
        <taxon>Panpulmonata</taxon>
        <taxon>Sacoglossa</taxon>
        <taxon>Placobranchoidea</taxon>
        <taxon>Plakobranchidae</taxon>
        <taxon>Elysia</taxon>
    </lineage>
</organism>
<dbReference type="GO" id="GO:0008202">
    <property type="term" value="P:steroid metabolic process"/>
    <property type="evidence" value="ECO:0007669"/>
    <property type="project" value="TreeGrafter"/>
</dbReference>
<dbReference type="SUPFAM" id="SSF51735">
    <property type="entry name" value="NAD(P)-binding Rossmann-fold domains"/>
    <property type="match status" value="1"/>
</dbReference>
<feature type="region of interest" description="Disordered" evidence="1">
    <location>
        <begin position="152"/>
        <end position="174"/>
    </location>
</feature>
<gene>
    <name evidence="3" type="ORF">RRG08_022752</name>
</gene>
<sequence>MAISKVCDAGASLSPSKQRMLLSSTVFLVVGLIIYANIFTLLTVMLTLALAWYGLDLIRQHTMEKIDPAGKYVFITSCDSGFGLEGAKVIRDLGFMVIAGCYNDNSPGAKELRSRPWVKKVEVVSLDVSNEASVMACAEEVKAICNDQEMGGNAGPGGLAGVGKPGSLGVKKRS</sequence>